<name>A0ABS5PIJ1_9FLAO</name>
<comment type="caution">
    <text evidence="1">The sequence shown here is derived from an EMBL/GenBank/DDBJ whole genome shotgun (WGS) entry which is preliminary data.</text>
</comment>
<dbReference type="Proteomes" id="UP000722625">
    <property type="component" value="Unassembled WGS sequence"/>
</dbReference>
<proteinExistence type="predicted"/>
<evidence type="ECO:0000313" key="2">
    <source>
        <dbReference type="Proteomes" id="UP000722625"/>
    </source>
</evidence>
<dbReference type="EMBL" id="JAGYVZ010000043">
    <property type="protein sequence ID" value="MBS7234052.1"/>
    <property type="molecule type" value="Genomic_DNA"/>
</dbReference>
<accession>A0ABS5PIJ1</accession>
<gene>
    <name evidence="1" type="ORF">KHA90_23900</name>
</gene>
<dbReference type="RefSeq" id="WP_213307815.1">
    <property type="nucleotide sequence ID" value="NZ_JAGYVZ010000043.1"/>
</dbReference>
<evidence type="ECO:0000313" key="1">
    <source>
        <dbReference type="EMBL" id="MBS7234052.1"/>
    </source>
</evidence>
<protein>
    <recommendedName>
        <fullName evidence="3">Type II toxin-antitoxin system RelE/ParE family toxin</fullName>
    </recommendedName>
</protein>
<sequence length="94" mass="10825">MTKQFVKVTQTYAPKNKLQQIILERLEPISHTLFKDKKEAIESIKALFKSALNDYKGRAAVPELKNFEGSKNDHVYNIDEVINISIYNVKNDLS</sequence>
<evidence type="ECO:0008006" key="3">
    <source>
        <dbReference type="Google" id="ProtNLM"/>
    </source>
</evidence>
<reference evidence="1 2" key="1">
    <citation type="journal article" date="2018" name="Int. J. Syst. Evol. Microbiol.">
        <title>Flavobacterium chryseum sp. nov. and Flavobacterium psychroterrae sp. nov., novel environmental bacteria isolated from Antarctica.</title>
        <authorList>
            <person name="Kralova S."/>
            <person name="Svec P."/>
            <person name="Busse H.J."/>
            <person name="Stankova E."/>
            <person name="Vaczi P."/>
            <person name="Sedlacek I."/>
        </authorList>
    </citation>
    <scope>NUCLEOTIDE SEQUENCE [LARGE SCALE GENOMIC DNA]</scope>
    <source>
        <strain evidence="1 2">CCM 8827</strain>
    </source>
</reference>
<keyword evidence="2" id="KW-1185">Reference proteome</keyword>
<organism evidence="1 2">
    <name type="scientific">Flavobacterium psychroterrae</name>
    <dbReference type="NCBI Taxonomy" id="2133767"/>
    <lineage>
        <taxon>Bacteria</taxon>
        <taxon>Pseudomonadati</taxon>
        <taxon>Bacteroidota</taxon>
        <taxon>Flavobacteriia</taxon>
        <taxon>Flavobacteriales</taxon>
        <taxon>Flavobacteriaceae</taxon>
        <taxon>Flavobacterium</taxon>
    </lineage>
</organism>